<evidence type="ECO:0000313" key="2">
    <source>
        <dbReference type="Proteomes" id="UP001597295"/>
    </source>
</evidence>
<dbReference type="Proteomes" id="UP001597295">
    <property type="component" value="Unassembled WGS sequence"/>
</dbReference>
<organism evidence="1 2">
    <name type="scientific">Lacibacterium aquatile</name>
    <dbReference type="NCBI Taxonomy" id="1168082"/>
    <lineage>
        <taxon>Bacteria</taxon>
        <taxon>Pseudomonadati</taxon>
        <taxon>Pseudomonadota</taxon>
        <taxon>Alphaproteobacteria</taxon>
        <taxon>Rhodospirillales</taxon>
        <taxon>Rhodospirillaceae</taxon>
    </lineage>
</organism>
<gene>
    <name evidence="1" type="ORF">ACFSM5_15055</name>
</gene>
<name>A0ABW5DUT9_9PROT</name>
<protein>
    <submittedName>
        <fullName evidence="1">Uncharacterized protein</fullName>
    </submittedName>
</protein>
<dbReference type="EMBL" id="JBHUIP010000012">
    <property type="protein sequence ID" value="MFD2264219.1"/>
    <property type="molecule type" value="Genomic_DNA"/>
</dbReference>
<comment type="caution">
    <text evidence="1">The sequence shown here is derived from an EMBL/GenBank/DDBJ whole genome shotgun (WGS) entry which is preliminary data.</text>
</comment>
<reference evidence="2" key="1">
    <citation type="journal article" date="2019" name="Int. J. Syst. Evol. Microbiol.">
        <title>The Global Catalogue of Microorganisms (GCM) 10K type strain sequencing project: providing services to taxonomists for standard genome sequencing and annotation.</title>
        <authorList>
            <consortium name="The Broad Institute Genomics Platform"/>
            <consortium name="The Broad Institute Genome Sequencing Center for Infectious Disease"/>
            <person name="Wu L."/>
            <person name="Ma J."/>
        </authorList>
    </citation>
    <scope>NUCLEOTIDE SEQUENCE [LARGE SCALE GENOMIC DNA]</scope>
    <source>
        <strain evidence="2">CGMCC 1.19062</strain>
    </source>
</reference>
<accession>A0ABW5DUT9</accession>
<proteinExistence type="predicted"/>
<evidence type="ECO:0000313" key="1">
    <source>
        <dbReference type="EMBL" id="MFD2264219.1"/>
    </source>
</evidence>
<dbReference type="SUPFAM" id="SSF143880">
    <property type="entry name" value="NE0471 N-terminal domain-like"/>
    <property type="match status" value="1"/>
</dbReference>
<sequence length="100" mass="10726">MAVLIAEGAAMTSPTLPQPPSIQDLHAFAWPEMLVLWGNGTVELIDLERVIEGRPGLASLREPQIMQSARPTLGHTGIEFTGGLRIDASDLAGGVARRQR</sequence>
<dbReference type="InterPro" id="IPR036782">
    <property type="entry name" value="NE0471-like_N"/>
</dbReference>
<dbReference type="Gene3D" id="3.30.2020.10">
    <property type="entry name" value="NE0471-like N-terminal domain"/>
    <property type="match status" value="1"/>
</dbReference>
<dbReference type="RefSeq" id="WP_379877272.1">
    <property type="nucleotide sequence ID" value="NZ_JBHUIP010000012.1"/>
</dbReference>
<keyword evidence="2" id="KW-1185">Reference proteome</keyword>